<evidence type="ECO:0000313" key="1">
    <source>
        <dbReference type="EMBL" id="WFR96316.1"/>
    </source>
</evidence>
<reference evidence="2" key="2">
    <citation type="journal article" date="2023" name="MicrobiologyOpen">
        <title>Genomics of the tumorigenes clade of the family Rhizobiaceae and description of Rhizobium rhododendri sp. nov.</title>
        <authorList>
            <person name="Kuzmanovic N."/>
            <person name="diCenzo G.C."/>
            <person name="Bunk B."/>
            <person name="Sproeer C."/>
            <person name="Fruehling A."/>
            <person name="Neumann-Schaal M."/>
            <person name="Overmann J."/>
            <person name="Smalla K."/>
        </authorList>
    </citation>
    <scope>NUCLEOTIDE SEQUENCE [LARGE SCALE GENOMIC DNA]</scope>
    <source>
        <strain evidence="2">1078</strain>
    </source>
</reference>
<keyword evidence="2" id="KW-1185">Reference proteome</keyword>
<sequence>MLKTVHFPQGIHILGSQAASAPGTEIESGVRHDALEEYLAEMQAEMSAYTDQAALHDFGRFLPANSAV</sequence>
<evidence type="ECO:0000313" key="2">
    <source>
        <dbReference type="Proteomes" id="UP000249499"/>
    </source>
</evidence>
<name>A0AAF1K966_9HYPH</name>
<protein>
    <submittedName>
        <fullName evidence="1">Uncharacterized protein</fullName>
    </submittedName>
</protein>
<reference evidence="1 2" key="1">
    <citation type="journal article" date="2018" name="Sci. Rep.">
        <title>Rhizobium tumorigenes sp. nov., a novel plant tumorigenic bacterium isolated from cane gall tumors on thornless blackberry.</title>
        <authorList>
            <person name="Kuzmanovi N."/>
            <person name="Smalla K."/>
            <person name="Gronow S."/>
            <person name="PuBawska J."/>
        </authorList>
    </citation>
    <scope>NUCLEOTIDE SEQUENCE [LARGE SCALE GENOMIC DNA]</scope>
    <source>
        <strain evidence="1 2">1078</strain>
    </source>
</reference>
<dbReference type="Proteomes" id="UP000249499">
    <property type="component" value="Chromosome"/>
</dbReference>
<organism evidence="1 2">
    <name type="scientific">Rhizobium tumorigenes</name>
    <dbReference type="NCBI Taxonomy" id="2041385"/>
    <lineage>
        <taxon>Bacteria</taxon>
        <taxon>Pseudomonadati</taxon>
        <taxon>Pseudomonadota</taxon>
        <taxon>Alphaproteobacteria</taxon>
        <taxon>Hyphomicrobiales</taxon>
        <taxon>Rhizobiaceae</taxon>
        <taxon>Rhizobium/Agrobacterium group</taxon>
        <taxon>Rhizobium</taxon>
    </lineage>
</organism>
<dbReference type="AlphaFoldDB" id="A0AAF1K966"/>
<accession>A0AAF1K966</accession>
<proteinExistence type="predicted"/>
<dbReference type="KEGG" id="rtu:PR017_04045"/>
<gene>
    <name evidence="1" type="ORF">PR017_04045</name>
</gene>
<dbReference type="RefSeq" id="WP_111220413.1">
    <property type="nucleotide sequence ID" value="NZ_CP117255.1"/>
</dbReference>
<dbReference type="EMBL" id="CP117255">
    <property type="protein sequence ID" value="WFR96316.1"/>
    <property type="molecule type" value="Genomic_DNA"/>
</dbReference>